<feature type="non-terminal residue" evidence="1">
    <location>
        <position position="1"/>
    </location>
</feature>
<dbReference type="EMBL" id="KN556943">
    <property type="protein sequence ID" value="KHJ87820.1"/>
    <property type="molecule type" value="Genomic_DNA"/>
</dbReference>
<dbReference type="OrthoDB" id="10684767at2759"/>
<evidence type="ECO:0000313" key="1">
    <source>
        <dbReference type="EMBL" id="KHJ87820.1"/>
    </source>
</evidence>
<dbReference type="PANTHER" id="PTHR33936">
    <property type="entry name" value="PROTEIN CBG17840"/>
    <property type="match status" value="1"/>
</dbReference>
<proteinExistence type="predicted"/>
<dbReference type="InterPro" id="IPR052797">
    <property type="entry name" value="RegFact_GeneExpr_CellDeath"/>
</dbReference>
<accession>A0A0B1SXA1</accession>
<sequence>EWKRKAESDSTSSFVVRSRRGFEGRGVGRIYYRCHRSGVQRKRPGSRRKTKRNITHCSAFINVDFRPSVNEVSVKYCLAHIGHRLDASLLWFGAESKRLVAELIKKGLTTREIKSYCKMKFGSENGGKKKLCSIRQSEISAIAKEYKLRVQRRECAPSMKPSSDAIFKEHAYCLPNTVSFPEVAESGR</sequence>
<keyword evidence="2" id="KW-1185">Reference proteome</keyword>
<dbReference type="Proteomes" id="UP000053660">
    <property type="component" value="Unassembled WGS sequence"/>
</dbReference>
<name>A0A0B1SXA1_OESDE</name>
<evidence type="ECO:0000313" key="2">
    <source>
        <dbReference type="Proteomes" id="UP000053660"/>
    </source>
</evidence>
<dbReference type="PANTHER" id="PTHR33936:SF24">
    <property type="entry name" value="C2H2-TYPE DOMAIN-CONTAINING PROTEIN"/>
    <property type="match status" value="1"/>
</dbReference>
<protein>
    <submittedName>
        <fullName evidence="1">Uncharacterized protein</fullName>
    </submittedName>
</protein>
<gene>
    <name evidence="1" type="ORF">OESDEN_12396</name>
</gene>
<dbReference type="AlphaFoldDB" id="A0A0B1SXA1"/>
<organism evidence="1 2">
    <name type="scientific">Oesophagostomum dentatum</name>
    <name type="common">Nodular worm</name>
    <dbReference type="NCBI Taxonomy" id="61180"/>
    <lineage>
        <taxon>Eukaryota</taxon>
        <taxon>Metazoa</taxon>
        <taxon>Ecdysozoa</taxon>
        <taxon>Nematoda</taxon>
        <taxon>Chromadorea</taxon>
        <taxon>Rhabditida</taxon>
        <taxon>Rhabditina</taxon>
        <taxon>Rhabditomorpha</taxon>
        <taxon>Strongyloidea</taxon>
        <taxon>Strongylidae</taxon>
        <taxon>Oesophagostomum</taxon>
    </lineage>
</organism>
<reference evidence="1 2" key="1">
    <citation type="submission" date="2014-03" db="EMBL/GenBank/DDBJ databases">
        <title>Draft genome of the hookworm Oesophagostomum dentatum.</title>
        <authorList>
            <person name="Mitreva M."/>
        </authorList>
    </citation>
    <scope>NUCLEOTIDE SEQUENCE [LARGE SCALE GENOMIC DNA]</scope>
    <source>
        <strain evidence="1 2">OD-Hann</strain>
    </source>
</reference>